<gene>
    <name evidence="2" type="ORF">FB45DRAFT_422927</name>
</gene>
<evidence type="ECO:0000313" key="2">
    <source>
        <dbReference type="EMBL" id="KAJ7639223.1"/>
    </source>
</evidence>
<evidence type="ECO:0000313" key="3">
    <source>
        <dbReference type="Proteomes" id="UP001221142"/>
    </source>
</evidence>
<feature type="domain" description="Protein kinase" evidence="1">
    <location>
        <begin position="1"/>
        <end position="320"/>
    </location>
</feature>
<sequence>MALPLDELILPCNWPELEDPQVIWNTYKAELEDRGYHLMAAAHPFRPKEGENFVHHWRLNPCNLYSQRKWSSWQPSVKICFGIDRYQRQVVFKAVPNDDIELKVLGLLCSDPLRADTRNRTIPVLEFVETRHDFVIVVMPSWGFSWYCPGCGSMATRIELALKLVETLQFLHENKIAHGDIHSGNILINHVDNRHFSAPKEADFRLGSDVEYAYIDFGSSHVLEPGISCGHPITLPPEGAASPEQELLFDDKNATIDVFAADIYNLGKVLEKELRQAFKDYGENHMPEPLEYNKILSDMTSEQPSDRPSASEVVQMLRNLSGCTVE</sequence>
<dbReference type="Proteomes" id="UP001221142">
    <property type="component" value="Unassembled WGS sequence"/>
</dbReference>
<accession>A0AAD7C5G9</accession>
<organism evidence="2 3">
    <name type="scientific">Roridomyces roridus</name>
    <dbReference type="NCBI Taxonomy" id="1738132"/>
    <lineage>
        <taxon>Eukaryota</taxon>
        <taxon>Fungi</taxon>
        <taxon>Dikarya</taxon>
        <taxon>Basidiomycota</taxon>
        <taxon>Agaricomycotina</taxon>
        <taxon>Agaricomycetes</taxon>
        <taxon>Agaricomycetidae</taxon>
        <taxon>Agaricales</taxon>
        <taxon>Marasmiineae</taxon>
        <taxon>Mycenaceae</taxon>
        <taxon>Roridomyces</taxon>
    </lineage>
</organism>
<keyword evidence="2" id="KW-0418">Kinase</keyword>
<protein>
    <submittedName>
        <fullName evidence="2">Kinase-like domain-containing protein</fullName>
    </submittedName>
</protein>
<comment type="caution">
    <text evidence="2">The sequence shown here is derived from an EMBL/GenBank/DDBJ whole genome shotgun (WGS) entry which is preliminary data.</text>
</comment>
<dbReference type="Gene3D" id="1.10.510.10">
    <property type="entry name" value="Transferase(Phosphotransferase) domain 1"/>
    <property type="match status" value="1"/>
</dbReference>
<dbReference type="AlphaFoldDB" id="A0AAD7C5G9"/>
<keyword evidence="2" id="KW-0808">Transferase</keyword>
<dbReference type="InterPro" id="IPR051681">
    <property type="entry name" value="Ser/Thr_Kinases-Pseudokinases"/>
</dbReference>
<dbReference type="SMART" id="SM00220">
    <property type="entry name" value="S_TKc"/>
    <property type="match status" value="1"/>
</dbReference>
<evidence type="ECO:0000259" key="1">
    <source>
        <dbReference type="PROSITE" id="PS50011"/>
    </source>
</evidence>
<name>A0AAD7C5G9_9AGAR</name>
<dbReference type="SUPFAM" id="SSF56112">
    <property type="entry name" value="Protein kinase-like (PK-like)"/>
    <property type="match status" value="1"/>
</dbReference>
<reference evidence="2" key="1">
    <citation type="submission" date="2023-03" db="EMBL/GenBank/DDBJ databases">
        <title>Massive genome expansion in bonnet fungi (Mycena s.s.) driven by repeated elements and novel gene families across ecological guilds.</title>
        <authorList>
            <consortium name="Lawrence Berkeley National Laboratory"/>
            <person name="Harder C.B."/>
            <person name="Miyauchi S."/>
            <person name="Viragh M."/>
            <person name="Kuo A."/>
            <person name="Thoen E."/>
            <person name="Andreopoulos B."/>
            <person name="Lu D."/>
            <person name="Skrede I."/>
            <person name="Drula E."/>
            <person name="Henrissat B."/>
            <person name="Morin E."/>
            <person name="Kohler A."/>
            <person name="Barry K."/>
            <person name="LaButti K."/>
            <person name="Morin E."/>
            <person name="Salamov A."/>
            <person name="Lipzen A."/>
            <person name="Mereny Z."/>
            <person name="Hegedus B."/>
            <person name="Baldrian P."/>
            <person name="Stursova M."/>
            <person name="Weitz H."/>
            <person name="Taylor A."/>
            <person name="Grigoriev I.V."/>
            <person name="Nagy L.G."/>
            <person name="Martin F."/>
            <person name="Kauserud H."/>
        </authorList>
    </citation>
    <scope>NUCLEOTIDE SEQUENCE</scope>
    <source>
        <strain evidence="2">9284</strain>
    </source>
</reference>
<dbReference type="InterPro" id="IPR000719">
    <property type="entry name" value="Prot_kinase_dom"/>
</dbReference>
<dbReference type="PANTHER" id="PTHR44329">
    <property type="entry name" value="SERINE/THREONINE-PROTEIN KINASE TNNI3K-RELATED"/>
    <property type="match status" value="1"/>
</dbReference>
<dbReference type="GO" id="GO:0004674">
    <property type="term" value="F:protein serine/threonine kinase activity"/>
    <property type="evidence" value="ECO:0007669"/>
    <property type="project" value="TreeGrafter"/>
</dbReference>
<dbReference type="PANTHER" id="PTHR44329:SF214">
    <property type="entry name" value="PROTEIN KINASE DOMAIN-CONTAINING PROTEIN"/>
    <property type="match status" value="1"/>
</dbReference>
<keyword evidence="3" id="KW-1185">Reference proteome</keyword>
<dbReference type="EMBL" id="JARKIF010000005">
    <property type="protein sequence ID" value="KAJ7639223.1"/>
    <property type="molecule type" value="Genomic_DNA"/>
</dbReference>
<dbReference type="PROSITE" id="PS50011">
    <property type="entry name" value="PROTEIN_KINASE_DOM"/>
    <property type="match status" value="1"/>
</dbReference>
<dbReference type="InterPro" id="IPR011009">
    <property type="entry name" value="Kinase-like_dom_sf"/>
</dbReference>
<proteinExistence type="predicted"/>
<dbReference type="GO" id="GO:0005524">
    <property type="term" value="F:ATP binding"/>
    <property type="evidence" value="ECO:0007669"/>
    <property type="project" value="InterPro"/>
</dbReference>